<organism evidence="1 2">
    <name type="scientific">Heterorhabditis bacteriophora</name>
    <name type="common">Entomopathogenic nematode worm</name>
    <dbReference type="NCBI Taxonomy" id="37862"/>
    <lineage>
        <taxon>Eukaryota</taxon>
        <taxon>Metazoa</taxon>
        <taxon>Ecdysozoa</taxon>
        <taxon>Nematoda</taxon>
        <taxon>Chromadorea</taxon>
        <taxon>Rhabditida</taxon>
        <taxon>Rhabditina</taxon>
        <taxon>Rhabditomorpha</taxon>
        <taxon>Strongyloidea</taxon>
        <taxon>Heterorhabditidae</taxon>
        <taxon>Heterorhabditis</taxon>
    </lineage>
</organism>
<evidence type="ECO:0000313" key="2">
    <source>
        <dbReference type="WBParaSite" id="Hba_01808"/>
    </source>
</evidence>
<dbReference type="AlphaFoldDB" id="A0A1I7WAT1"/>
<dbReference type="Proteomes" id="UP000095283">
    <property type="component" value="Unplaced"/>
</dbReference>
<dbReference type="WBParaSite" id="Hba_01808">
    <property type="protein sequence ID" value="Hba_01808"/>
    <property type="gene ID" value="Hba_01808"/>
</dbReference>
<proteinExistence type="predicted"/>
<protein>
    <submittedName>
        <fullName evidence="2">Uncharacterized protein</fullName>
    </submittedName>
</protein>
<name>A0A1I7WAT1_HETBA</name>
<reference evidence="2" key="1">
    <citation type="submission" date="2016-11" db="UniProtKB">
        <authorList>
            <consortium name="WormBaseParasite"/>
        </authorList>
    </citation>
    <scope>IDENTIFICATION</scope>
</reference>
<accession>A0A1I7WAT1</accession>
<sequence>MINRTYIYIYIYWAEQHAGLLNINNDDKTIKFKNYLYMITMFVF</sequence>
<evidence type="ECO:0000313" key="1">
    <source>
        <dbReference type="Proteomes" id="UP000095283"/>
    </source>
</evidence>
<keyword evidence="1" id="KW-1185">Reference proteome</keyword>